<dbReference type="GO" id="GO:0007186">
    <property type="term" value="P:G protein-coupled receptor signaling pathway"/>
    <property type="evidence" value="ECO:0007669"/>
    <property type="project" value="InterPro"/>
</dbReference>
<comment type="subcellular location">
    <subcellularLocation>
        <location evidence="1">Cell membrane</location>
        <topology evidence="1">Multi-pass membrane protein</topology>
    </subcellularLocation>
</comment>
<dbReference type="PANTHER" id="PTHR26453">
    <property type="entry name" value="OLFACTORY RECEPTOR"/>
    <property type="match status" value="1"/>
</dbReference>
<keyword evidence="9" id="KW-0675">Receptor</keyword>
<keyword evidence="10" id="KW-1185">Reference proteome</keyword>
<keyword evidence="5 8" id="KW-1133">Transmembrane helix</keyword>
<dbReference type="Proteomes" id="UP000011518">
    <property type="component" value="Unassembled WGS sequence"/>
</dbReference>
<accession>L9JA23</accession>
<dbReference type="Gene3D" id="1.20.1070.10">
    <property type="entry name" value="Rhodopsin 7-helix transmembrane proteins"/>
    <property type="match status" value="2"/>
</dbReference>
<reference evidence="10" key="2">
    <citation type="journal article" date="2013" name="Nat. Commun.">
        <title>Genome of the Chinese tree shrew.</title>
        <authorList>
            <person name="Fan Y."/>
            <person name="Huang Z.Y."/>
            <person name="Cao C.C."/>
            <person name="Chen C.S."/>
            <person name="Chen Y.X."/>
            <person name="Fan D.D."/>
            <person name="He J."/>
            <person name="Hou H.L."/>
            <person name="Hu L."/>
            <person name="Hu X.T."/>
            <person name="Jiang X.T."/>
            <person name="Lai R."/>
            <person name="Lang Y.S."/>
            <person name="Liang B."/>
            <person name="Liao S.G."/>
            <person name="Mu D."/>
            <person name="Ma Y.Y."/>
            <person name="Niu Y.Y."/>
            <person name="Sun X.Q."/>
            <person name="Xia J.Q."/>
            <person name="Xiao J."/>
            <person name="Xiong Z.Q."/>
            <person name="Xu L."/>
            <person name="Yang L."/>
            <person name="Zhang Y."/>
            <person name="Zhao W."/>
            <person name="Zhao X.D."/>
            <person name="Zheng Y.T."/>
            <person name="Zhou J.M."/>
            <person name="Zhu Y.B."/>
            <person name="Zhang G.J."/>
            <person name="Wang J."/>
            <person name="Yao Y.G."/>
        </authorList>
    </citation>
    <scope>NUCLEOTIDE SEQUENCE [LARGE SCALE GENOMIC DNA]</scope>
</reference>
<keyword evidence="6 8" id="KW-0472">Membrane</keyword>
<sequence length="303" mass="33112">MMLYLMGQNRTISYQGCACQLFFYHFLGGAECFLYTVMAYDHFVAICHPLKILGHHELQTVHWLDSGPLAGGAGAELSSKFSSSGSPTVAPMRWTIFFCDILMVLPLASTDTSLAQMGKATPSLTGDVTANSSFTTFWAALYFLYAEMAYDCCAVICHPLPHSVIMSHWVCVDVTLGAWLGSCLHASVLTDIIFRLPYCSPKDVDSFFCDILMVLPLACTDTSLAQTVSFISVGVVTLLCFLLILASSTGIVISVLKIGSSEGRHRAFTCSAHLTSSCSSMDQWSSFISNQSPVLGWTLWFKF</sequence>
<dbReference type="GO" id="GO:0005886">
    <property type="term" value="C:plasma membrane"/>
    <property type="evidence" value="ECO:0007669"/>
    <property type="project" value="UniProtKB-SubCell"/>
</dbReference>
<feature type="transmembrane region" description="Helical" evidence="8">
    <location>
        <begin position="230"/>
        <end position="256"/>
    </location>
</feature>
<reference evidence="10" key="1">
    <citation type="submission" date="2012-07" db="EMBL/GenBank/DDBJ databases">
        <title>Genome of the Chinese tree shrew, a rising model animal genetically related to primates.</title>
        <authorList>
            <person name="Zhang G."/>
            <person name="Fan Y."/>
            <person name="Yao Y."/>
            <person name="Huang Z."/>
        </authorList>
    </citation>
    <scope>NUCLEOTIDE SEQUENCE [LARGE SCALE GENOMIC DNA]</scope>
</reference>
<dbReference type="InParanoid" id="L9JA23"/>
<evidence type="ECO:0000256" key="8">
    <source>
        <dbReference type="SAM" id="Phobius"/>
    </source>
</evidence>
<evidence type="ECO:0000313" key="9">
    <source>
        <dbReference type="EMBL" id="ELW47381.1"/>
    </source>
</evidence>
<evidence type="ECO:0000256" key="3">
    <source>
        <dbReference type="ARBA" id="ARBA00022606"/>
    </source>
</evidence>
<evidence type="ECO:0000256" key="6">
    <source>
        <dbReference type="ARBA" id="ARBA00023136"/>
    </source>
</evidence>
<dbReference type="InterPro" id="IPR000725">
    <property type="entry name" value="Olfact_rcpt"/>
</dbReference>
<organism evidence="9 10">
    <name type="scientific">Tupaia chinensis</name>
    <name type="common">Chinese tree shrew</name>
    <name type="synonym">Tupaia belangeri chinensis</name>
    <dbReference type="NCBI Taxonomy" id="246437"/>
    <lineage>
        <taxon>Eukaryota</taxon>
        <taxon>Metazoa</taxon>
        <taxon>Chordata</taxon>
        <taxon>Craniata</taxon>
        <taxon>Vertebrata</taxon>
        <taxon>Euteleostomi</taxon>
        <taxon>Mammalia</taxon>
        <taxon>Eutheria</taxon>
        <taxon>Euarchontoglires</taxon>
        <taxon>Scandentia</taxon>
        <taxon>Tupaiidae</taxon>
        <taxon>Tupaia</taxon>
    </lineage>
</organism>
<dbReference type="SUPFAM" id="SSF81321">
    <property type="entry name" value="Family A G protein-coupled receptor-like"/>
    <property type="match status" value="2"/>
</dbReference>
<dbReference type="EMBL" id="KB321119">
    <property type="protein sequence ID" value="ELW47381.1"/>
    <property type="molecule type" value="Genomic_DNA"/>
</dbReference>
<dbReference type="GO" id="GO:0004984">
    <property type="term" value="F:olfactory receptor activity"/>
    <property type="evidence" value="ECO:0007669"/>
    <property type="project" value="InterPro"/>
</dbReference>
<evidence type="ECO:0000256" key="1">
    <source>
        <dbReference type="ARBA" id="ARBA00004651"/>
    </source>
</evidence>
<keyword evidence="7" id="KW-0807">Transducer</keyword>
<protein>
    <submittedName>
        <fullName evidence="9">Olfactory receptor 958</fullName>
    </submittedName>
</protein>
<evidence type="ECO:0000256" key="4">
    <source>
        <dbReference type="ARBA" id="ARBA00022692"/>
    </source>
</evidence>
<feature type="transmembrane region" description="Helical" evidence="8">
    <location>
        <begin position="21"/>
        <end position="40"/>
    </location>
</feature>
<keyword evidence="4 8" id="KW-0812">Transmembrane</keyword>
<name>L9JA23_TUPCH</name>
<gene>
    <name evidence="9" type="ORF">TREES_T100002015</name>
</gene>
<dbReference type="Pfam" id="PF13853">
    <property type="entry name" value="7tm_4"/>
    <property type="match status" value="1"/>
</dbReference>
<keyword evidence="3" id="KW-0716">Sensory transduction</keyword>
<proteinExistence type="predicted"/>
<evidence type="ECO:0000256" key="2">
    <source>
        <dbReference type="ARBA" id="ARBA00022475"/>
    </source>
</evidence>
<keyword evidence="2" id="KW-1003">Cell membrane</keyword>
<evidence type="ECO:0000256" key="7">
    <source>
        <dbReference type="ARBA" id="ARBA00023224"/>
    </source>
</evidence>
<evidence type="ECO:0000256" key="5">
    <source>
        <dbReference type="ARBA" id="ARBA00022989"/>
    </source>
</evidence>
<evidence type="ECO:0000313" key="10">
    <source>
        <dbReference type="Proteomes" id="UP000011518"/>
    </source>
</evidence>
<dbReference type="AlphaFoldDB" id="L9JA23"/>